<keyword evidence="2" id="KW-0547">Nucleotide-binding</keyword>
<keyword evidence="6" id="KW-1185">Reference proteome</keyword>
<keyword evidence="3 5" id="KW-0067">ATP-binding</keyword>
<dbReference type="RefSeq" id="WP_221426246.1">
    <property type="nucleotide sequence ID" value="NZ_CP081295.1"/>
</dbReference>
<reference evidence="5 6" key="1">
    <citation type="submission" date="2021-08" db="EMBL/GenBank/DDBJ databases">
        <title>Comparative Genomics Analysis of the Genus Qipengyuania Reveals Extensive Genetic Diversity and Metabolic Versatility, Including the Description of Fifteen Novel Species.</title>
        <authorList>
            <person name="Liu Y."/>
        </authorList>
    </citation>
    <scope>NUCLEOTIDE SEQUENCE [LARGE SCALE GENOMIC DNA]</scope>
    <source>
        <strain evidence="5 6">1NDH13</strain>
    </source>
</reference>
<evidence type="ECO:0000256" key="3">
    <source>
        <dbReference type="ARBA" id="ARBA00022840"/>
    </source>
</evidence>
<dbReference type="InterPro" id="IPR003593">
    <property type="entry name" value="AAA+_ATPase"/>
</dbReference>
<dbReference type="GO" id="GO:0005524">
    <property type="term" value="F:ATP binding"/>
    <property type="evidence" value="ECO:0007669"/>
    <property type="project" value="UniProtKB-KW"/>
</dbReference>
<accession>A0ABX8ZRP3</accession>
<sequence length="307" mass="33402">MSTPVLEVRNLVKRFGDVLAVDGLSFSVAPGEIFGFLGGNGAGKTTTLRMVLDIIRPTSGEISVLGSAPDRRQAAAIGFLPEERGLYSGMSAIDTIVYFGRLKGMDTASARSRGMELLERFDLADRAKSDIGDMSKGMAQKVQLATSLVNQPQLLMLDEPFSGLDPVNQGLLENEILRASQRGAAVIFSTHVMQHAERLCNRLLLLRKGRKRFEGTLEEVRRKLPASLIANSRGDLAALPGVASAERLGTPQDGWQEWQVELDQGVEAASVLEHCSTHGVALRRWDERHASLHDIFVELVGGEGVEE</sequence>
<dbReference type="InterPro" id="IPR003439">
    <property type="entry name" value="ABC_transporter-like_ATP-bd"/>
</dbReference>
<dbReference type="EMBL" id="CP081295">
    <property type="protein sequence ID" value="QZD90784.1"/>
    <property type="molecule type" value="Genomic_DNA"/>
</dbReference>
<dbReference type="InterPro" id="IPR017871">
    <property type="entry name" value="ABC_transporter-like_CS"/>
</dbReference>
<gene>
    <name evidence="5" type="ORF">K3148_05180</name>
</gene>
<evidence type="ECO:0000256" key="1">
    <source>
        <dbReference type="ARBA" id="ARBA00022448"/>
    </source>
</evidence>
<dbReference type="Proteomes" id="UP000824281">
    <property type="component" value="Chromosome"/>
</dbReference>
<dbReference type="Pfam" id="PF13732">
    <property type="entry name" value="DrrA1-3_C"/>
    <property type="match status" value="1"/>
</dbReference>
<evidence type="ECO:0000313" key="5">
    <source>
        <dbReference type="EMBL" id="QZD90784.1"/>
    </source>
</evidence>
<keyword evidence="1" id="KW-0813">Transport</keyword>
<dbReference type="PROSITE" id="PS00211">
    <property type="entry name" value="ABC_TRANSPORTER_1"/>
    <property type="match status" value="1"/>
</dbReference>
<evidence type="ECO:0000256" key="2">
    <source>
        <dbReference type="ARBA" id="ARBA00022741"/>
    </source>
</evidence>
<name>A0ABX8ZRP3_9SPHN</name>
<feature type="domain" description="ABC transporter" evidence="4">
    <location>
        <begin position="6"/>
        <end position="233"/>
    </location>
</feature>
<dbReference type="PROSITE" id="PS50893">
    <property type="entry name" value="ABC_TRANSPORTER_2"/>
    <property type="match status" value="1"/>
</dbReference>
<protein>
    <submittedName>
        <fullName evidence="5">ATP-binding cassette domain-containing protein</fullName>
    </submittedName>
</protein>
<evidence type="ECO:0000259" key="4">
    <source>
        <dbReference type="PROSITE" id="PS50893"/>
    </source>
</evidence>
<dbReference type="InterPro" id="IPR025302">
    <property type="entry name" value="DrrA1/2-like_C"/>
</dbReference>
<dbReference type="SMART" id="SM00382">
    <property type="entry name" value="AAA"/>
    <property type="match status" value="1"/>
</dbReference>
<dbReference type="InterPro" id="IPR027417">
    <property type="entry name" value="P-loop_NTPase"/>
</dbReference>
<dbReference type="InterPro" id="IPR050763">
    <property type="entry name" value="ABC_transporter_ATP-binding"/>
</dbReference>
<proteinExistence type="predicted"/>
<evidence type="ECO:0000313" key="6">
    <source>
        <dbReference type="Proteomes" id="UP000824281"/>
    </source>
</evidence>
<dbReference type="Gene3D" id="3.40.50.300">
    <property type="entry name" value="P-loop containing nucleotide triphosphate hydrolases"/>
    <property type="match status" value="1"/>
</dbReference>
<dbReference type="PANTHER" id="PTHR42711:SF16">
    <property type="entry name" value="ABC TRANSPORTER ATP-BINDING PROTEIN"/>
    <property type="match status" value="1"/>
</dbReference>
<organism evidence="5 6">
    <name type="scientific">Qipengyuania aurantiaca</name>
    <dbReference type="NCBI Taxonomy" id="2867233"/>
    <lineage>
        <taxon>Bacteria</taxon>
        <taxon>Pseudomonadati</taxon>
        <taxon>Pseudomonadota</taxon>
        <taxon>Alphaproteobacteria</taxon>
        <taxon>Sphingomonadales</taxon>
        <taxon>Erythrobacteraceae</taxon>
        <taxon>Qipengyuania</taxon>
    </lineage>
</organism>
<dbReference type="PANTHER" id="PTHR42711">
    <property type="entry name" value="ABC TRANSPORTER ATP-BINDING PROTEIN"/>
    <property type="match status" value="1"/>
</dbReference>
<dbReference type="Pfam" id="PF00005">
    <property type="entry name" value="ABC_tran"/>
    <property type="match status" value="1"/>
</dbReference>
<dbReference type="SUPFAM" id="SSF52540">
    <property type="entry name" value="P-loop containing nucleoside triphosphate hydrolases"/>
    <property type="match status" value="1"/>
</dbReference>